<dbReference type="PANTHER" id="PTHR24421">
    <property type="entry name" value="NITRATE/NITRITE SENSOR PROTEIN NARX-RELATED"/>
    <property type="match status" value="1"/>
</dbReference>
<feature type="domain" description="Histidine kinase/HSP90-like ATPase" evidence="9">
    <location>
        <begin position="309"/>
        <end position="397"/>
    </location>
</feature>
<dbReference type="CDD" id="cd16917">
    <property type="entry name" value="HATPase_UhpB-NarQ-NarX-like"/>
    <property type="match status" value="1"/>
</dbReference>
<dbReference type="InterPro" id="IPR036890">
    <property type="entry name" value="HATPase_C_sf"/>
</dbReference>
<dbReference type="AlphaFoldDB" id="T0C923"/>
<keyword evidence="7" id="KW-0067">ATP-binding</keyword>
<dbReference type="eggNOG" id="COG4585">
    <property type="taxonomic scope" value="Bacteria"/>
</dbReference>
<evidence type="ECO:0000256" key="4">
    <source>
        <dbReference type="ARBA" id="ARBA00022679"/>
    </source>
</evidence>
<dbReference type="OrthoDB" id="199946at2"/>
<dbReference type="GO" id="GO:0000155">
    <property type="term" value="F:phosphorelay sensor kinase activity"/>
    <property type="evidence" value="ECO:0007669"/>
    <property type="project" value="InterPro"/>
</dbReference>
<accession>A0A9E6ZHE9</accession>
<sequence>MNQSTNHQAFAVVFRRVALIVLAVCAMWQPMTRGSEVIQFASIGECVISCIAILVMMSYRLSESLRTSIGIGVVIVHVLISIFIQRDVTGTGMLFFIVGIAGSRLNAPYTWWTAAVAMVGFLTLLVFIKPFGNMSIAYIGYTMGFLATFIATRNGHLRRQARAAQEQYFLRLERAHKALQAAHRDLQEVSIGSMQLAVVQERNRIARDIHDSVGHALTSLVVQLQALQYRVRQDVDGAEQQIKDLITVARHSLEEVRQSVREVADASPITGMQAISALVDSVKANSGLSITFHASAELDDLPLETGVIVYRVLQEALTNVVRHSGAQQVKIRIERMEQSNQTYIRLHVTDDGQMKPGFPLQEGFGMHGMRSRCEDHGGTFNWSAVYPHGLEIEAILPWSKPIDEENQI</sequence>
<evidence type="ECO:0000313" key="12">
    <source>
        <dbReference type="Proteomes" id="UP000829401"/>
    </source>
</evidence>
<evidence type="ECO:0000256" key="3">
    <source>
        <dbReference type="ARBA" id="ARBA00022553"/>
    </source>
</evidence>
<evidence type="ECO:0000256" key="7">
    <source>
        <dbReference type="ARBA" id="ARBA00022840"/>
    </source>
</evidence>
<dbReference type="InterPro" id="IPR011712">
    <property type="entry name" value="Sig_transdc_His_kin_sub3_dim/P"/>
</dbReference>
<accession>T0C923</accession>
<dbReference type="GO" id="GO:0016020">
    <property type="term" value="C:membrane"/>
    <property type="evidence" value="ECO:0007669"/>
    <property type="project" value="InterPro"/>
</dbReference>
<dbReference type="GO" id="GO:0046983">
    <property type="term" value="F:protein dimerization activity"/>
    <property type="evidence" value="ECO:0007669"/>
    <property type="project" value="InterPro"/>
</dbReference>
<dbReference type="EMBL" id="CP080467">
    <property type="protein sequence ID" value="UNO48913.1"/>
    <property type="molecule type" value="Genomic_DNA"/>
</dbReference>
<keyword evidence="6 11" id="KW-0418">Kinase</keyword>
<keyword evidence="8" id="KW-0902">Two-component regulatory system</keyword>
<evidence type="ECO:0000256" key="2">
    <source>
        <dbReference type="ARBA" id="ARBA00012438"/>
    </source>
</evidence>
<dbReference type="Gene3D" id="1.20.5.1930">
    <property type="match status" value="1"/>
</dbReference>
<evidence type="ECO:0000313" key="11">
    <source>
        <dbReference type="EMBL" id="UNO48913.1"/>
    </source>
</evidence>
<dbReference type="STRING" id="1356854.N007_02535"/>
<organism evidence="11 12">
    <name type="scientific">Alicyclobacillus acidoterrestris (strain ATCC 49025 / DSM 3922 / CIP 106132 / NCIMB 13137 / GD3B)</name>
    <dbReference type="NCBI Taxonomy" id="1356854"/>
    <lineage>
        <taxon>Bacteria</taxon>
        <taxon>Bacillati</taxon>
        <taxon>Bacillota</taxon>
        <taxon>Bacilli</taxon>
        <taxon>Bacillales</taxon>
        <taxon>Alicyclobacillaceae</taxon>
        <taxon>Alicyclobacillus</taxon>
    </lineage>
</organism>
<dbReference type="Proteomes" id="UP000829401">
    <property type="component" value="Chromosome"/>
</dbReference>
<dbReference type="SUPFAM" id="SSF55874">
    <property type="entry name" value="ATPase domain of HSP90 chaperone/DNA topoisomerase II/histidine kinase"/>
    <property type="match status" value="1"/>
</dbReference>
<keyword evidence="3" id="KW-0597">Phosphoprotein</keyword>
<evidence type="ECO:0000256" key="1">
    <source>
        <dbReference type="ARBA" id="ARBA00000085"/>
    </source>
</evidence>
<evidence type="ECO:0000256" key="5">
    <source>
        <dbReference type="ARBA" id="ARBA00022741"/>
    </source>
</evidence>
<keyword evidence="5" id="KW-0547">Nucleotide-binding</keyword>
<evidence type="ECO:0000259" key="9">
    <source>
        <dbReference type="Pfam" id="PF02518"/>
    </source>
</evidence>
<dbReference type="GO" id="GO:0005524">
    <property type="term" value="F:ATP binding"/>
    <property type="evidence" value="ECO:0007669"/>
    <property type="project" value="UniProtKB-KW"/>
</dbReference>
<evidence type="ECO:0000256" key="6">
    <source>
        <dbReference type="ARBA" id="ARBA00022777"/>
    </source>
</evidence>
<keyword evidence="4" id="KW-0808">Transferase</keyword>
<name>T0C923_ALIAG</name>
<dbReference type="RefSeq" id="WP_021295151.1">
    <property type="nucleotide sequence ID" value="NZ_AURB01000046.1"/>
</dbReference>
<gene>
    <name evidence="11" type="ORF">K1I37_20395</name>
</gene>
<keyword evidence="12" id="KW-1185">Reference proteome</keyword>
<dbReference type="InterPro" id="IPR003594">
    <property type="entry name" value="HATPase_dom"/>
</dbReference>
<protein>
    <recommendedName>
        <fullName evidence="2">histidine kinase</fullName>
        <ecNumber evidence="2">2.7.13.3</ecNumber>
    </recommendedName>
</protein>
<evidence type="ECO:0000256" key="8">
    <source>
        <dbReference type="ARBA" id="ARBA00023012"/>
    </source>
</evidence>
<dbReference type="InterPro" id="IPR050482">
    <property type="entry name" value="Sensor_HK_TwoCompSys"/>
</dbReference>
<feature type="domain" description="Signal transduction histidine kinase subgroup 3 dimerisation and phosphoacceptor" evidence="10">
    <location>
        <begin position="201"/>
        <end position="263"/>
    </location>
</feature>
<dbReference type="EC" id="2.7.13.3" evidence="2"/>
<dbReference type="Pfam" id="PF07730">
    <property type="entry name" value="HisKA_3"/>
    <property type="match status" value="1"/>
</dbReference>
<evidence type="ECO:0000259" key="10">
    <source>
        <dbReference type="Pfam" id="PF07730"/>
    </source>
</evidence>
<dbReference type="Pfam" id="PF02518">
    <property type="entry name" value="HATPase_c"/>
    <property type="match status" value="1"/>
</dbReference>
<proteinExistence type="predicted"/>
<dbReference type="PANTHER" id="PTHR24421:SF10">
    <property type="entry name" value="NITRATE_NITRITE SENSOR PROTEIN NARQ"/>
    <property type="match status" value="1"/>
</dbReference>
<comment type="catalytic activity">
    <reaction evidence="1">
        <text>ATP + protein L-histidine = ADP + protein N-phospho-L-histidine.</text>
        <dbReference type="EC" id="2.7.13.3"/>
    </reaction>
</comment>
<dbReference type="Gene3D" id="3.30.565.10">
    <property type="entry name" value="Histidine kinase-like ATPase, C-terminal domain"/>
    <property type="match status" value="1"/>
</dbReference>
<reference evidence="12" key="1">
    <citation type="journal article" date="2022" name="G3 (Bethesda)">
        <title>Unveiling the complete genome sequence of Alicyclobacillus acidoterrestris DSM 3922T, a taint-producing strain.</title>
        <authorList>
            <person name="Leonardo I.C."/>
            <person name="Barreto Crespo M.T."/>
            <person name="Gaspar F.B."/>
        </authorList>
    </citation>
    <scope>NUCLEOTIDE SEQUENCE [LARGE SCALE GENOMIC DNA]</scope>
    <source>
        <strain evidence="12">DSM 3922</strain>
    </source>
</reference>
<dbReference type="KEGG" id="aaco:K1I37_20395"/>